<name>A0A2B4S0B5_STYPI</name>
<sequence>MVACWRSVENLQKFLNTFGVQKEKDQKKVSSNRSYRPNQRIDIAKLLFYLARLDENMYAVENPAVTATYFTQDPLLPFQFVEATATGQLETTSILSSVANYKKEDDTIVHDDDDVYYCLLVESLDSGDTGTLTEATEEEPTIKGR</sequence>
<proteinExistence type="predicted"/>
<accession>A0A2B4S0B5</accession>
<dbReference type="EMBL" id="LSMT01000210">
    <property type="protein sequence ID" value="PFX23341.1"/>
    <property type="molecule type" value="Genomic_DNA"/>
</dbReference>
<reference evidence="2" key="1">
    <citation type="journal article" date="2017" name="bioRxiv">
        <title>Comparative analysis of the genomes of Stylophora pistillata and Acropora digitifera provides evidence for extensive differences between species of corals.</title>
        <authorList>
            <person name="Voolstra C.R."/>
            <person name="Li Y."/>
            <person name="Liew Y.J."/>
            <person name="Baumgarten S."/>
            <person name="Zoccola D."/>
            <person name="Flot J.-F."/>
            <person name="Tambutte S."/>
            <person name="Allemand D."/>
            <person name="Aranda M."/>
        </authorList>
    </citation>
    <scope>NUCLEOTIDE SEQUENCE [LARGE SCALE GENOMIC DNA]</scope>
</reference>
<comment type="caution">
    <text evidence="1">The sequence shown here is derived from an EMBL/GenBank/DDBJ whole genome shotgun (WGS) entry which is preliminary data.</text>
</comment>
<dbReference type="AlphaFoldDB" id="A0A2B4S0B5"/>
<organism evidence="1 2">
    <name type="scientific">Stylophora pistillata</name>
    <name type="common">Smooth cauliflower coral</name>
    <dbReference type="NCBI Taxonomy" id="50429"/>
    <lineage>
        <taxon>Eukaryota</taxon>
        <taxon>Metazoa</taxon>
        <taxon>Cnidaria</taxon>
        <taxon>Anthozoa</taxon>
        <taxon>Hexacorallia</taxon>
        <taxon>Scleractinia</taxon>
        <taxon>Astrocoeniina</taxon>
        <taxon>Pocilloporidae</taxon>
        <taxon>Stylophora</taxon>
    </lineage>
</organism>
<evidence type="ECO:0000313" key="1">
    <source>
        <dbReference type="EMBL" id="PFX23341.1"/>
    </source>
</evidence>
<evidence type="ECO:0000313" key="2">
    <source>
        <dbReference type="Proteomes" id="UP000225706"/>
    </source>
</evidence>
<keyword evidence="2" id="KW-1185">Reference proteome</keyword>
<dbReference type="Proteomes" id="UP000225706">
    <property type="component" value="Unassembled WGS sequence"/>
</dbReference>
<protein>
    <submittedName>
        <fullName evidence="1">Uncharacterized protein</fullName>
    </submittedName>
</protein>
<gene>
    <name evidence="1" type="ORF">AWC38_SpisGene12104</name>
</gene>